<evidence type="ECO:0000256" key="2">
    <source>
        <dbReference type="SAM" id="MobiDB-lite"/>
    </source>
</evidence>
<dbReference type="PROSITE" id="PS51272">
    <property type="entry name" value="SLH"/>
    <property type="match status" value="2"/>
</dbReference>
<dbReference type="Proteomes" id="UP000616608">
    <property type="component" value="Unassembled WGS sequence"/>
</dbReference>
<dbReference type="GO" id="GO:0004040">
    <property type="term" value="F:amidase activity"/>
    <property type="evidence" value="ECO:0007669"/>
    <property type="project" value="InterPro"/>
</dbReference>
<comment type="caution">
    <text evidence="5">The sequence shown here is derived from an EMBL/GenBank/DDBJ whole genome shotgun (WGS) entry which is preliminary data.</text>
</comment>
<feature type="domain" description="SLH" evidence="4">
    <location>
        <begin position="138"/>
        <end position="200"/>
    </location>
</feature>
<keyword evidence="6" id="KW-1185">Reference proteome</keyword>
<dbReference type="Gene3D" id="1.10.530.10">
    <property type="match status" value="1"/>
</dbReference>
<feature type="chain" id="PRO_5036766161" evidence="3">
    <location>
        <begin position="25"/>
        <end position="636"/>
    </location>
</feature>
<keyword evidence="1 3" id="KW-0732">Signal</keyword>
<reference evidence="5" key="2">
    <citation type="submission" date="2020-09" db="EMBL/GenBank/DDBJ databases">
        <authorList>
            <person name="Sun Q."/>
            <person name="Zhou Y."/>
        </authorList>
    </citation>
    <scope>NUCLEOTIDE SEQUENCE</scope>
    <source>
        <strain evidence="5">CGMCC 1.15760</strain>
    </source>
</reference>
<feature type="region of interest" description="Disordered" evidence="2">
    <location>
        <begin position="194"/>
        <end position="215"/>
    </location>
</feature>
<gene>
    <name evidence="5" type="primary">lytB/lytA</name>
    <name evidence="5" type="ORF">GCM10007425_04180</name>
</gene>
<dbReference type="Pfam" id="PF00395">
    <property type="entry name" value="SLH"/>
    <property type="match status" value="2"/>
</dbReference>
<dbReference type="AlphaFoldDB" id="A0A917FXP4"/>
<evidence type="ECO:0000256" key="1">
    <source>
        <dbReference type="ARBA" id="ARBA00022729"/>
    </source>
</evidence>
<dbReference type="EMBL" id="BMJT01000001">
    <property type="protein sequence ID" value="GGG13057.1"/>
    <property type="molecule type" value="Genomic_DNA"/>
</dbReference>
<dbReference type="RefSeq" id="WP_188613354.1">
    <property type="nucleotide sequence ID" value="NZ_BMJT01000001.1"/>
</dbReference>
<feature type="compositionally biased region" description="Basic and acidic residues" evidence="2">
    <location>
        <begin position="196"/>
        <end position="206"/>
    </location>
</feature>
<dbReference type="InterPro" id="IPR051465">
    <property type="entry name" value="Cell_Envelope_Struct_Comp"/>
</dbReference>
<accession>A0A917FXP4</accession>
<dbReference type="InterPro" id="IPR001119">
    <property type="entry name" value="SLH_dom"/>
</dbReference>
<reference evidence="5" key="1">
    <citation type="journal article" date="2014" name="Int. J. Syst. Evol. Microbiol.">
        <title>Complete genome sequence of Corynebacterium casei LMG S-19264T (=DSM 44701T), isolated from a smear-ripened cheese.</title>
        <authorList>
            <consortium name="US DOE Joint Genome Institute (JGI-PGF)"/>
            <person name="Walter F."/>
            <person name="Albersmeier A."/>
            <person name="Kalinowski J."/>
            <person name="Ruckert C."/>
        </authorList>
    </citation>
    <scope>NUCLEOTIDE SEQUENCE</scope>
    <source>
        <strain evidence="5">CGMCC 1.15760</strain>
    </source>
</reference>
<dbReference type="Pfam" id="PF01832">
    <property type="entry name" value="Glucosaminidase"/>
    <property type="match status" value="1"/>
</dbReference>
<evidence type="ECO:0000259" key="4">
    <source>
        <dbReference type="PROSITE" id="PS51272"/>
    </source>
</evidence>
<protein>
    <submittedName>
        <fullName evidence="5">S-layer protein</fullName>
    </submittedName>
</protein>
<proteinExistence type="predicted"/>
<dbReference type="PANTHER" id="PTHR43308">
    <property type="entry name" value="OUTER MEMBRANE PROTEIN ALPHA-RELATED"/>
    <property type="match status" value="1"/>
</dbReference>
<organism evidence="5 6">
    <name type="scientific">Lysinibacillus alkalisoli</name>
    <dbReference type="NCBI Taxonomy" id="1911548"/>
    <lineage>
        <taxon>Bacteria</taxon>
        <taxon>Bacillati</taxon>
        <taxon>Bacillota</taxon>
        <taxon>Bacilli</taxon>
        <taxon>Bacillales</taxon>
        <taxon>Bacillaceae</taxon>
        <taxon>Lysinibacillus</taxon>
    </lineage>
</organism>
<sequence length="636" mass="70834">MKKLSFISLLAICFMLVLAPQSQAAFNGAGSHKDGLDYLLKKGAIEESINYNASVTRAQFASYIVKSLQITAYDAVSFTDVPKNSPYYEDIARAVTAGIVTGYTDDTFKPDTYISRQHMAVMLDRLMDYAKIDKKKGTKTFADHDKINADYRDIVMTASEMGIIQGKQGYFNPQNNATIAQSATFIYRTMQYTNDPEVKPGEKPEEPDNPAPTGDYQLQKIEYGRLIPVRGFASFSDASKAMGNNHVITLHGRVVNMGTGFAVANKYISYKSENINDVMAVAENTEMEFISSDGKNARVRLSGHVSTVSLNDITLYPFGTSKGRSYYQNVNGELIHYLYKHSSNQYYASYVVGKAPSSMKPNVRYHSWNGIHFNGDGTSEEAYNYYQFLPARSTTSYTAQEIDNYVMQQLRNLDANGGIWINGVNHKNAASKSKLIGIGSALKRVEQQHNINAMLILSLAFHESAYGMSDHAQKLNNLFGLYVYDTNPLNKNFASIEANINELVSKFWQPNYITPGGWYANGAVVGSKAFGFNVKYASDPFWGAKIAGHYYRADRAMGFKDAGKYTIGLTTSANLPVRTVATTYNNTPFFTYKRAGMPVIITSGNIPDWYELLSDKLYNGRVYVPKANVRIIPTVK</sequence>
<evidence type="ECO:0000313" key="5">
    <source>
        <dbReference type="EMBL" id="GGG13057.1"/>
    </source>
</evidence>
<evidence type="ECO:0000256" key="3">
    <source>
        <dbReference type="SAM" id="SignalP"/>
    </source>
</evidence>
<feature type="domain" description="SLH" evidence="4">
    <location>
        <begin position="74"/>
        <end position="137"/>
    </location>
</feature>
<feature type="signal peptide" evidence="3">
    <location>
        <begin position="1"/>
        <end position="24"/>
    </location>
</feature>
<name>A0A917FXP4_9BACI</name>
<dbReference type="PANTHER" id="PTHR43308:SF5">
    <property type="entry name" value="S-LAYER PROTEIN _ PEPTIDOGLYCAN ENDO-BETA-N-ACETYLGLUCOSAMINIDASE"/>
    <property type="match status" value="1"/>
</dbReference>
<dbReference type="InterPro" id="IPR002901">
    <property type="entry name" value="MGlyc_endo_b_GlcNAc-like_dom"/>
</dbReference>
<evidence type="ECO:0000313" key="6">
    <source>
        <dbReference type="Proteomes" id="UP000616608"/>
    </source>
</evidence>